<name>A0A6C0RCR5_9BACT</name>
<dbReference type="CDD" id="cd00077">
    <property type="entry name" value="HDc"/>
    <property type="match status" value="1"/>
</dbReference>
<dbReference type="Gene3D" id="1.10.3210.10">
    <property type="entry name" value="Hypothetical protein af1432"/>
    <property type="match status" value="1"/>
</dbReference>
<dbReference type="KEGG" id="drc:G0Q07_11415"/>
<protein>
    <submittedName>
        <fullName evidence="2">HDIG domain-containing protein</fullName>
    </submittedName>
</protein>
<organism evidence="2 3">
    <name type="scientific">Draconibacterium halophilum</name>
    <dbReference type="NCBI Taxonomy" id="2706887"/>
    <lineage>
        <taxon>Bacteria</taxon>
        <taxon>Pseudomonadati</taxon>
        <taxon>Bacteroidota</taxon>
        <taxon>Bacteroidia</taxon>
        <taxon>Marinilabiliales</taxon>
        <taxon>Prolixibacteraceae</taxon>
        <taxon>Draconibacterium</taxon>
    </lineage>
</organism>
<gene>
    <name evidence="2" type="ORF">G0Q07_11415</name>
</gene>
<dbReference type="AlphaFoldDB" id="A0A6C0RCR5"/>
<proteinExistence type="predicted"/>
<dbReference type="PANTHER" id="PTHR38659">
    <property type="entry name" value="METAL-DEPENDENT PHOSPHOHYDROLASE"/>
    <property type="match status" value="1"/>
</dbReference>
<dbReference type="NCBIfam" id="TIGR00277">
    <property type="entry name" value="HDIG"/>
    <property type="match status" value="1"/>
</dbReference>
<dbReference type="InterPro" id="IPR003607">
    <property type="entry name" value="HD/PDEase_dom"/>
</dbReference>
<dbReference type="PANTHER" id="PTHR38659:SF1">
    <property type="entry name" value="METAL DEPENDENT PHOSPHOHYDROLASE"/>
    <property type="match status" value="1"/>
</dbReference>
<dbReference type="SUPFAM" id="SSF109604">
    <property type="entry name" value="HD-domain/PDEase-like"/>
    <property type="match status" value="1"/>
</dbReference>
<sequence>MITRDEALELLKSNVQAENMLKHSLASEAVLRAMARHLGKNEEEWGIAGLLHDIDVEITNADANTHGPYAEKLLRRKISDEMLDAIVMHNEVATGKDRTTEFQHALAAGETITGLITATALVYPDKKLASVKTKSVTKRMKQKAFAASVKRENIMECEKIGIPLREFADLAVNAMRTVSDDLGL</sequence>
<accession>A0A6C0RCR5</accession>
<keyword evidence="3" id="KW-1185">Reference proteome</keyword>
<dbReference type="EMBL" id="CP048409">
    <property type="protein sequence ID" value="QIA08284.1"/>
    <property type="molecule type" value="Genomic_DNA"/>
</dbReference>
<evidence type="ECO:0000259" key="1">
    <source>
        <dbReference type="Pfam" id="PF01966"/>
    </source>
</evidence>
<reference evidence="2 3" key="1">
    <citation type="submission" date="2020-02" db="EMBL/GenBank/DDBJ databases">
        <title>Genome sequencing for Draconibacterium sp. strain M1.</title>
        <authorList>
            <person name="Park S.-J."/>
        </authorList>
    </citation>
    <scope>NUCLEOTIDE SEQUENCE [LARGE SCALE GENOMIC DNA]</scope>
    <source>
        <strain evidence="2 3">M1</strain>
    </source>
</reference>
<dbReference type="Pfam" id="PF01966">
    <property type="entry name" value="HD"/>
    <property type="match status" value="1"/>
</dbReference>
<dbReference type="InterPro" id="IPR006674">
    <property type="entry name" value="HD_domain"/>
</dbReference>
<evidence type="ECO:0000313" key="3">
    <source>
        <dbReference type="Proteomes" id="UP000474630"/>
    </source>
</evidence>
<feature type="domain" description="HD" evidence="1">
    <location>
        <begin position="21"/>
        <end position="96"/>
    </location>
</feature>
<evidence type="ECO:0000313" key="2">
    <source>
        <dbReference type="EMBL" id="QIA08284.1"/>
    </source>
</evidence>
<dbReference type="RefSeq" id="WP_163346205.1">
    <property type="nucleotide sequence ID" value="NZ_CP048409.1"/>
</dbReference>
<dbReference type="Proteomes" id="UP000474630">
    <property type="component" value="Chromosome"/>
</dbReference>
<dbReference type="InterPro" id="IPR006675">
    <property type="entry name" value="HDIG_dom"/>
</dbReference>